<dbReference type="AlphaFoldDB" id="A0A6N8EB71"/>
<comment type="caution">
    <text evidence="1">The sequence shown here is derived from an EMBL/GenBank/DDBJ whole genome shotgun (WGS) entry which is preliminary data.</text>
</comment>
<dbReference type="EMBL" id="WNKT01000019">
    <property type="protein sequence ID" value="MTW21502.1"/>
    <property type="molecule type" value="Genomic_DNA"/>
</dbReference>
<sequence>MQSTRVDKRTIEAVGSVMDLWPMGDYSEYVPRGTARERIYRHWVTVGRHLKTAVAQYERAAPASRAFRADGR</sequence>
<dbReference type="Proteomes" id="UP000434044">
    <property type="component" value="Unassembled WGS sequence"/>
</dbReference>
<reference evidence="1 2" key="1">
    <citation type="submission" date="2019-11" db="EMBL/GenBank/DDBJ databases">
        <title>Whole-genome sequence of the anaerobic purple sulfur bacterium Allochromatium palmeri DSM 15591.</title>
        <authorList>
            <person name="Kyndt J.A."/>
            <person name="Meyer T.E."/>
        </authorList>
    </citation>
    <scope>NUCLEOTIDE SEQUENCE [LARGE SCALE GENOMIC DNA]</scope>
    <source>
        <strain evidence="1 2">DSM 15591</strain>
    </source>
</reference>
<name>A0A6N8EB71_9GAMM</name>
<dbReference type="OrthoDB" id="6171818at2"/>
<dbReference type="RefSeq" id="WP_155450087.1">
    <property type="nucleotide sequence ID" value="NZ_WNKT01000019.1"/>
</dbReference>
<proteinExistence type="predicted"/>
<protein>
    <submittedName>
        <fullName evidence="1">Uncharacterized protein</fullName>
    </submittedName>
</protein>
<evidence type="ECO:0000313" key="1">
    <source>
        <dbReference type="EMBL" id="MTW21502.1"/>
    </source>
</evidence>
<keyword evidence="2" id="KW-1185">Reference proteome</keyword>
<gene>
    <name evidence="1" type="ORF">GJ668_10400</name>
</gene>
<organism evidence="1 2">
    <name type="scientific">Allochromatium palmeri</name>
    <dbReference type="NCBI Taxonomy" id="231048"/>
    <lineage>
        <taxon>Bacteria</taxon>
        <taxon>Pseudomonadati</taxon>
        <taxon>Pseudomonadota</taxon>
        <taxon>Gammaproteobacteria</taxon>
        <taxon>Chromatiales</taxon>
        <taxon>Chromatiaceae</taxon>
        <taxon>Allochromatium</taxon>
    </lineage>
</organism>
<evidence type="ECO:0000313" key="2">
    <source>
        <dbReference type="Proteomes" id="UP000434044"/>
    </source>
</evidence>
<accession>A0A6N8EB71</accession>